<gene>
    <name evidence="2" type="ORF">BT96DRAFT_912203</name>
</gene>
<protein>
    <recommendedName>
        <fullName evidence="1">Chalcone isomerase domain-containing protein</fullName>
    </recommendedName>
</protein>
<accession>A0A6A4IJT6</accession>
<proteinExistence type="predicted"/>
<feature type="domain" description="Chalcone isomerase" evidence="1">
    <location>
        <begin position="146"/>
        <end position="267"/>
    </location>
</feature>
<dbReference type="InterPro" id="IPR016087">
    <property type="entry name" value="Chalcone_isomerase"/>
</dbReference>
<evidence type="ECO:0000313" key="3">
    <source>
        <dbReference type="Proteomes" id="UP000799118"/>
    </source>
</evidence>
<evidence type="ECO:0000313" key="2">
    <source>
        <dbReference type="EMBL" id="KAE9410729.1"/>
    </source>
</evidence>
<dbReference type="OrthoDB" id="18193at2759"/>
<name>A0A6A4IJT6_9AGAR</name>
<dbReference type="InterPro" id="IPR016088">
    <property type="entry name" value="Chalcone_isomerase_3-sand"/>
</dbReference>
<keyword evidence="3" id="KW-1185">Reference proteome</keyword>
<dbReference type="Gene3D" id="3.50.70.10">
    <property type="match status" value="1"/>
</dbReference>
<dbReference type="PANTHER" id="PTHR47284">
    <property type="entry name" value="FATTY-ACID-BINDING PROTEIN 2"/>
    <property type="match status" value="1"/>
</dbReference>
<dbReference type="Pfam" id="PF16035">
    <property type="entry name" value="Chalcone_2"/>
    <property type="match status" value="2"/>
</dbReference>
<dbReference type="SUPFAM" id="SSF54626">
    <property type="entry name" value="Chalcone isomerase"/>
    <property type="match status" value="1"/>
</dbReference>
<organism evidence="2 3">
    <name type="scientific">Gymnopus androsaceus JB14</name>
    <dbReference type="NCBI Taxonomy" id="1447944"/>
    <lineage>
        <taxon>Eukaryota</taxon>
        <taxon>Fungi</taxon>
        <taxon>Dikarya</taxon>
        <taxon>Basidiomycota</taxon>
        <taxon>Agaricomycotina</taxon>
        <taxon>Agaricomycetes</taxon>
        <taxon>Agaricomycetidae</taxon>
        <taxon>Agaricales</taxon>
        <taxon>Marasmiineae</taxon>
        <taxon>Omphalotaceae</taxon>
        <taxon>Gymnopus</taxon>
    </lineage>
</organism>
<dbReference type="Proteomes" id="UP000799118">
    <property type="component" value="Unassembled WGS sequence"/>
</dbReference>
<dbReference type="GO" id="GO:0016872">
    <property type="term" value="F:intramolecular lyase activity"/>
    <property type="evidence" value="ECO:0007669"/>
    <property type="project" value="InterPro"/>
</dbReference>
<dbReference type="EMBL" id="ML769384">
    <property type="protein sequence ID" value="KAE9410729.1"/>
    <property type="molecule type" value="Genomic_DNA"/>
</dbReference>
<evidence type="ECO:0000259" key="1">
    <source>
        <dbReference type="Pfam" id="PF16035"/>
    </source>
</evidence>
<sequence>MFFFKYSRTSFALARRYVHTASSSRLPAKRLFWGAGAALAASTSFALILQRNTIRLDADIAPSIEPAAEEQEYIIDPASGIKLPKTIKIASKTPLPTLTCLGVGIRTVSILRIQVYSVGFYADLNNPDLKLEPTMTPDEKIREIVNTCACQVRIVPTRNTSYTHLRDAFIRAIGARLIESRKNGTLTEEQAVEVAAPIRKLKTLFPNTPLVKHSPLDVLLLPPVPGKPRVLAFRDLGVIENDWVATELMLHYFEGDGLSPPLKKMVVESVKSLQT</sequence>
<reference evidence="2" key="1">
    <citation type="journal article" date="2019" name="Environ. Microbiol.">
        <title>Fungal ecological strategies reflected in gene transcription - a case study of two litter decomposers.</title>
        <authorList>
            <person name="Barbi F."/>
            <person name="Kohler A."/>
            <person name="Barry K."/>
            <person name="Baskaran P."/>
            <person name="Daum C."/>
            <person name="Fauchery L."/>
            <person name="Ihrmark K."/>
            <person name="Kuo A."/>
            <person name="LaButti K."/>
            <person name="Lipzen A."/>
            <person name="Morin E."/>
            <person name="Grigoriev I.V."/>
            <person name="Henrissat B."/>
            <person name="Lindahl B."/>
            <person name="Martin F."/>
        </authorList>
    </citation>
    <scope>NUCLEOTIDE SEQUENCE</scope>
    <source>
        <strain evidence="2">JB14</strain>
    </source>
</reference>
<dbReference type="PANTHER" id="PTHR47284:SF3">
    <property type="entry name" value="FATTY-ACID-BINDING PROTEIN 2"/>
    <property type="match status" value="1"/>
</dbReference>
<feature type="domain" description="Chalcone isomerase" evidence="1">
    <location>
        <begin position="98"/>
        <end position="124"/>
    </location>
</feature>
<dbReference type="InterPro" id="IPR036298">
    <property type="entry name" value="Chalcone_isomerase_sf"/>
</dbReference>
<dbReference type="AlphaFoldDB" id="A0A6A4IJT6"/>